<proteinExistence type="predicted"/>
<dbReference type="Proteomes" id="UP000482209">
    <property type="component" value="Unassembled WGS sequence"/>
</dbReference>
<dbReference type="PANTHER" id="PTHR34070">
    <property type="entry name" value="ARMADILLO-TYPE FOLD"/>
    <property type="match status" value="1"/>
</dbReference>
<gene>
    <name evidence="1" type="ORF">FYJ58_09945</name>
</gene>
<dbReference type="Pfam" id="PF08713">
    <property type="entry name" value="DNA_alkylation"/>
    <property type="match status" value="1"/>
</dbReference>
<dbReference type="InterPro" id="IPR014825">
    <property type="entry name" value="DNA_alkylation"/>
</dbReference>
<dbReference type="CDD" id="cd06561">
    <property type="entry name" value="AlkD_like"/>
    <property type="match status" value="1"/>
</dbReference>
<dbReference type="EMBL" id="VUMT01000014">
    <property type="protein sequence ID" value="MSS64194.1"/>
    <property type="molecule type" value="Genomic_DNA"/>
</dbReference>
<organism evidence="1 2">
    <name type="scientific">Velocimicrobium porci</name>
    <dbReference type="NCBI Taxonomy" id="2606634"/>
    <lineage>
        <taxon>Bacteria</taxon>
        <taxon>Bacillati</taxon>
        <taxon>Bacillota</taxon>
        <taxon>Clostridia</taxon>
        <taxon>Lachnospirales</taxon>
        <taxon>Lachnospiraceae</taxon>
        <taxon>Velocimicrobium</taxon>
    </lineage>
</organism>
<keyword evidence="2" id="KW-1185">Reference proteome</keyword>
<dbReference type="PANTHER" id="PTHR34070:SF1">
    <property type="entry name" value="DNA ALKYLATION REPAIR PROTEIN"/>
    <property type="match status" value="1"/>
</dbReference>
<sequence length="233" mass="28198">MEWTKERYHKEIRVCLNQLSEQKYQRFSSKLLPGTENILGVRFPKLRSLAKTIAKDDWKTYLQVAQDDTFEEIMLQGMVIGSVKAELEELIPYMREFIDKIDNWSVCDSFCSSLKRTAKEKEQMWEFLQEYFHSEREYDLRFAVVMFLNYYVEKEYLQIGFGYFDKINREKYYVKMAVAWAISICYIKYQNETIVYLEHCKLDIDTYNKALQKIIESTRVAKEEKQKIRMMKR</sequence>
<reference evidence="1 2" key="1">
    <citation type="submission" date="2019-08" db="EMBL/GenBank/DDBJ databases">
        <title>In-depth cultivation of the pig gut microbiome towards novel bacterial diversity and tailored functional studies.</title>
        <authorList>
            <person name="Wylensek D."/>
            <person name="Hitch T.C.A."/>
            <person name="Clavel T."/>
        </authorList>
    </citation>
    <scope>NUCLEOTIDE SEQUENCE [LARGE SCALE GENOMIC DNA]</scope>
    <source>
        <strain evidence="1 2">WCA-693-APC-MOT-I</strain>
    </source>
</reference>
<dbReference type="RefSeq" id="WP_154519590.1">
    <property type="nucleotide sequence ID" value="NZ_VUMT01000014.1"/>
</dbReference>
<protein>
    <submittedName>
        <fullName evidence="1">DNA alkylation repair protein</fullName>
    </submittedName>
</protein>
<accession>A0A6L5XZP8</accession>
<comment type="caution">
    <text evidence="1">The sequence shown here is derived from an EMBL/GenBank/DDBJ whole genome shotgun (WGS) entry which is preliminary data.</text>
</comment>
<evidence type="ECO:0000313" key="2">
    <source>
        <dbReference type="Proteomes" id="UP000482209"/>
    </source>
</evidence>
<dbReference type="Gene3D" id="1.25.10.90">
    <property type="match status" value="1"/>
</dbReference>
<evidence type="ECO:0000313" key="1">
    <source>
        <dbReference type="EMBL" id="MSS64194.1"/>
    </source>
</evidence>
<dbReference type="SUPFAM" id="SSF48371">
    <property type="entry name" value="ARM repeat"/>
    <property type="match status" value="1"/>
</dbReference>
<name>A0A6L5XZP8_9FIRM</name>
<dbReference type="AlphaFoldDB" id="A0A6L5XZP8"/>
<dbReference type="InterPro" id="IPR016024">
    <property type="entry name" value="ARM-type_fold"/>
</dbReference>